<comment type="caution">
    <text evidence="1">The sequence shown here is derived from an EMBL/GenBank/DDBJ whole genome shotgun (WGS) entry which is preliminary data.</text>
</comment>
<protein>
    <submittedName>
        <fullName evidence="1">Uncharacterized protein</fullName>
    </submittedName>
</protein>
<sequence>MNEIYAFTEEIQSRLPAPNPRIELLKSLFKASTDRSMLDAYEEMKPIRHKNVLDRRIRHQKVRQKNKKLKQSIPT</sequence>
<evidence type="ECO:0000313" key="2">
    <source>
        <dbReference type="Proteomes" id="UP000230066"/>
    </source>
</evidence>
<organism evidence="1 2">
    <name type="scientific">Fasciola hepatica</name>
    <name type="common">Liver fluke</name>
    <dbReference type="NCBI Taxonomy" id="6192"/>
    <lineage>
        <taxon>Eukaryota</taxon>
        <taxon>Metazoa</taxon>
        <taxon>Spiralia</taxon>
        <taxon>Lophotrochozoa</taxon>
        <taxon>Platyhelminthes</taxon>
        <taxon>Trematoda</taxon>
        <taxon>Digenea</taxon>
        <taxon>Plagiorchiida</taxon>
        <taxon>Echinostomata</taxon>
        <taxon>Echinostomatoidea</taxon>
        <taxon>Fasciolidae</taxon>
        <taxon>Fasciola</taxon>
    </lineage>
</organism>
<dbReference type="Proteomes" id="UP000230066">
    <property type="component" value="Unassembled WGS sequence"/>
</dbReference>
<keyword evidence="2" id="KW-1185">Reference proteome</keyword>
<dbReference type="EMBL" id="JXXN02002502">
    <property type="protein sequence ID" value="THD22821.1"/>
    <property type="molecule type" value="Genomic_DNA"/>
</dbReference>
<proteinExistence type="predicted"/>
<dbReference type="AlphaFoldDB" id="A0A4E0RA13"/>
<accession>A0A4E0RA13</accession>
<gene>
    <name evidence="1" type="ORF">D915_006497</name>
</gene>
<name>A0A4E0RA13_FASHE</name>
<reference evidence="1" key="1">
    <citation type="submission" date="2019-03" db="EMBL/GenBank/DDBJ databases">
        <title>Improved annotation for the trematode Fasciola hepatica.</title>
        <authorList>
            <person name="Choi Y.-J."/>
            <person name="Martin J."/>
            <person name="Mitreva M."/>
        </authorList>
    </citation>
    <scope>NUCLEOTIDE SEQUENCE [LARGE SCALE GENOMIC DNA]</scope>
</reference>
<evidence type="ECO:0000313" key="1">
    <source>
        <dbReference type="EMBL" id="THD22821.1"/>
    </source>
</evidence>